<evidence type="ECO:0000256" key="3">
    <source>
        <dbReference type="ARBA" id="ARBA00022840"/>
    </source>
</evidence>
<dbReference type="InterPro" id="IPR051782">
    <property type="entry name" value="ABC_Transporter_VariousFunc"/>
</dbReference>
<organism evidence="5 6">
    <name type="scientific">Virgisporangium aliadipatigenens</name>
    <dbReference type="NCBI Taxonomy" id="741659"/>
    <lineage>
        <taxon>Bacteria</taxon>
        <taxon>Bacillati</taxon>
        <taxon>Actinomycetota</taxon>
        <taxon>Actinomycetes</taxon>
        <taxon>Micromonosporales</taxon>
        <taxon>Micromonosporaceae</taxon>
        <taxon>Virgisporangium</taxon>
    </lineage>
</organism>
<name>A0A8J4DR17_9ACTN</name>
<keyword evidence="3" id="KW-0067">ATP-binding</keyword>
<evidence type="ECO:0000256" key="1">
    <source>
        <dbReference type="ARBA" id="ARBA00022448"/>
    </source>
</evidence>
<dbReference type="InterPro" id="IPR003439">
    <property type="entry name" value="ABC_transporter-like_ATP-bd"/>
</dbReference>
<dbReference type="Gene3D" id="3.40.50.300">
    <property type="entry name" value="P-loop containing nucleotide triphosphate hydrolases"/>
    <property type="match status" value="1"/>
</dbReference>
<protein>
    <recommendedName>
        <fullName evidence="4">ABC transporter domain-containing protein</fullName>
    </recommendedName>
</protein>
<evidence type="ECO:0000313" key="6">
    <source>
        <dbReference type="Proteomes" id="UP000619260"/>
    </source>
</evidence>
<evidence type="ECO:0000259" key="4">
    <source>
        <dbReference type="PROSITE" id="PS50893"/>
    </source>
</evidence>
<dbReference type="GO" id="GO:0005524">
    <property type="term" value="F:ATP binding"/>
    <property type="evidence" value="ECO:0007669"/>
    <property type="project" value="UniProtKB-KW"/>
</dbReference>
<dbReference type="GO" id="GO:0016887">
    <property type="term" value="F:ATP hydrolysis activity"/>
    <property type="evidence" value="ECO:0007669"/>
    <property type="project" value="InterPro"/>
</dbReference>
<dbReference type="InterPro" id="IPR027417">
    <property type="entry name" value="P-loop_NTPase"/>
</dbReference>
<dbReference type="Proteomes" id="UP000619260">
    <property type="component" value="Unassembled WGS sequence"/>
</dbReference>
<dbReference type="AlphaFoldDB" id="A0A8J4DR17"/>
<dbReference type="PROSITE" id="PS50893">
    <property type="entry name" value="ABC_TRANSPORTER_2"/>
    <property type="match status" value="1"/>
</dbReference>
<keyword evidence="2" id="KW-0547">Nucleotide-binding</keyword>
<accession>A0A8J4DR17</accession>
<comment type="caution">
    <text evidence="5">The sequence shown here is derived from an EMBL/GenBank/DDBJ whole genome shotgun (WGS) entry which is preliminary data.</text>
</comment>
<dbReference type="EMBL" id="BOPF01000014">
    <property type="protein sequence ID" value="GIJ47169.1"/>
    <property type="molecule type" value="Genomic_DNA"/>
</dbReference>
<sequence length="258" mass="28290">MRLADVWLRYRRRGPWVLRGVTAQLNPGEAATIVGPNGAGKSTLLNLAAGLLRPTHGLVTGRPARVGFVPERFPADQPFTARRYLTFMAKVQGLADPAPRIAELSDRLRLTPLLDTLLPELSKGSAQKVGLIQAMLIEPELLILDEPWEGLDARTRDEVPLIIAEILAAGRRVLVSDHFGQTAELPGIRVWELVNGELVDEGTDDEAKCVVELVVKADEVAKTVADLREGGHHVNRVRAADREDLESWHDMARSEGSS</sequence>
<dbReference type="SMART" id="SM00382">
    <property type="entry name" value="AAA"/>
    <property type="match status" value="1"/>
</dbReference>
<dbReference type="SUPFAM" id="SSF52540">
    <property type="entry name" value="P-loop containing nucleoside triphosphate hydrolases"/>
    <property type="match status" value="1"/>
</dbReference>
<reference evidence="5" key="1">
    <citation type="submission" date="2021-01" db="EMBL/GenBank/DDBJ databases">
        <title>Whole genome shotgun sequence of Virgisporangium aliadipatigenens NBRC 105644.</title>
        <authorList>
            <person name="Komaki H."/>
            <person name="Tamura T."/>
        </authorList>
    </citation>
    <scope>NUCLEOTIDE SEQUENCE</scope>
    <source>
        <strain evidence="5">NBRC 105644</strain>
    </source>
</reference>
<dbReference type="PANTHER" id="PTHR42939:SF1">
    <property type="entry name" value="ABC TRANSPORTER ATP-BINDING PROTEIN ALBC-RELATED"/>
    <property type="match status" value="1"/>
</dbReference>
<feature type="domain" description="ABC transporter" evidence="4">
    <location>
        <begin position="1"/>
        <end position="220"/>
    </location>
</feature>
<dbReference type="Pfam" id="PF00005">
    <property type="entry name" value="ABC_tran"/>
    <property type="match status" value="1"/>
</dbReference>
<evidence type="ECO:0000256" key="2">
    <source>
        <dbReference type="ARBA" id="ARBA00022741"/>
    </source>
</evidence>
<gene>
    <name evidence="5" type="ORF">Val02_40550</name>
</gene>
<proteinExistence type="predicted"/>
<dbReference type="PANTHER" id="PTHR42939">
    <property type="entry name" value="ABC TRANSPORTER ATP-BINDING PROTEIN ALBC-RELATED"/>
    <property type="match status" value="1"/>
</dbReference>
<keyword evidence="6" id="KW-1185">Reference proteome</keyword>
<keyword evidence="1" id="KW-0813">Transport</keyword>
<dbReference type="InterPro" id="IPR003593">
    <property type="entry name" value="AAA+_ATPase"/>
</dbReference>
<evidence type="ECO:0000313" key="5">
    <source>
        <dbReference type="EMBL" id="GIJ47169.1"/>
    </source>
</evidence>